<dbReference type="GO" id="GO:0012505">
    <property type="term" value="C:endomembrane system"/>
    <property type="evidence" value="ECO:0007669"/>
    <property type="project" value="UniProtKB-SubCell"/>
</dbReference>
<keyword evidence="14" id="KW-1185">Reference proteome</keyword>
<evidence type="ECO:0000256" key="3">
    <source>
        <dbReference type="ARBA" id="ARBA00022603"/>
    </source>
</evidence>
<evidence type="ECO:0000256" key="11">
    <source>
        <dbReference type="ARBA" id="ARBA00023264"/>
    </source>
</evidence>
<dbReference type="PANTHER" id="PTHR12714">
    <property type="entry name" value="PROTEIN-S ISOPRENYLCYSTEINE O-METHYLTRANSFERASE"/>
    <property type="match status" value="1"/>
</dbReference>
<dbReference type="eggNOG" id="ENOG502S9FN">
    <property type="taxonomic scope" value="Eukaryota"/>
</dbReference>
<dbReference type="KEGG" id="scm:SCHCO_02632073"/>
<keyword evidence="3" id="KW-0489">Methyltransferase</keyword>
<evidence type="ECO:0000313" key="13">
    <source>
        <dbReference type="EMBL" id="EFI95192.1"/>
    </source>
</evidence>
<evidence type="ECO:0000256" key="4">
    <source>
        <dbReference type="ARBA" id="ARBA00022691"/>
    </source>
</evidence>
<dbReference type="Proteomes" id="UP000007431">
    <property type="component" value="Unassembled WGS sequence"/>
</dbReference>
<keyword evidence="3" id="KW-0808">Transferase</keyword>
<evidence type="ECO:0000256" key="12">
    <source>
        <dbReference type="SAM" id="Phobius"/>
    </source>
</evidence>
<keyword evidence="6" id="KW-0256">Endoplasmic reticulum</keyword>
<evidence type="ECO:0000256" key="8">
    <source>
        <dbReference type="ARBA" id="ARBA00023098"/>
    </source>
</evidence>
<keyword evidence="11" id="KW-1208">Phospholipid metabolism</keyword>
<dbReference type="HOGENOM" id="CLU_065200_6_0_1"/>
<evidence type="ECO:0000256" key="9">
    <source>
        <dbReference type="ARBA" id="ARBA00023136"/>
    </source>
</evidence>
<evidence type="ECO:0000256" key="7">
    <source>
        <dbReference type="ARBA" id="ARBA00022989"/>
    </source>
</evidence>
<keyword evidence="10" id="KW-0594">Phospholipid biosynthesis</keyword>
<dbReference type="GO" id="GO:0006656">
    <property type="term" value="P:phosphatidylcholine biosynthetic process"/>
    <property type="evidence" value="ECO:0007669"/>
    <property type="project" value="UniProtKB-UniPathway"/>
</dbReference>
<feature type="transmembrane region" description="Helical" evidence="12">
    <location>
        <begin position="183"/>
        <end position="200"/>
    </location>
</feature>
<name>D8Q984_SCHCM</name>
<keyword evidence="7 12" id="KW-1133">Transmembrane helix</keyword>
<keyword evidence="5 12" id="KW-0812">Transmembrane</keyword>
<dbReference type="EMBL" id="GL377308">
    <property type="protein sequence ID" value="EFI95192.1"/>
    <property type="molecule type" value="Genomic_DNA"/>
</dbReference>
<dbReference type="RefSeq" id="XP_003030095.1">
    <property type="nucleotide sequence ID" value="XM_003030049.1"/>
</dbReference>
<dbReference type="Pfam" id="PF04191">
    <property type="entry name" value="PEMT"/>
    <property type="match status" value="1"/>
</dbReference>
<dbReference type="OrthoDB" id="422086at2759"/>
<gene>
    <name evidence="13" type="ORF">SCHCODRAFT_235946</name>
</gene>
<evidence type="ECO:0000256" key="6">
    <source>
        <dbReference type="ARBA" id="ARBA00022824"/>
    </source>
</evidence>
<protein>
    <recommendedName>
        <fullName evidence="15">Protein-S-isoprenylcysteine O-methyltransferase</fullName>
    </recommendedName>
</protein>
<evidence type="ECO:0000256" key="1">
    <source>
        <dbReference type="ARBA" id="ARBA00004127"/>
    </source>
</evidence>
<keyword evidence="2" id="KW-0444">Lipid biosynthesis</keyword>
<dbReference type="GeneID" id="9588077"/>
<dbReference type="InterPro" id="IPR007318">
    <property type="entry name" value="Phopholipid_MeTrfase"/>
</dbReference>
<keyword evidence="8" id="KW-0443">Lipid metabolism</keyword>
<dbReference type="VEuPathDB" id="FungiDB:SCHCODRAFT_02632073"/>
<dbReference type="GO" id="GO:0032259">
    <property type="term" value="P:methylation"/>
    <property type="evidence" value="ECO:0007669"/>
    <property type="project" value="UniProtKB-KW"/>
</dbReference>
<dbReference type="UniPathway" id="UPA00753"/>
<comment type="subcellular location">
    <subcellularLocation>
        <location evidence="1">Endomembrane system</location>
        <topology evidence="1">Multi-pass membrane protein</topology>
    </subcellularLocation>
</comment>
<keyword evidence="9 12" id="KW-0472">Membrane</keyword>
<evidence type="ECO:0000256" key="5">
    <source>
        <dbReference type="ARBA" id="ARBA00022692"/>
    </source>
</evidence>
<proteinExistence type="predicted"/>
<dbReference type="GO" id="GO:0008168">
    <property type="term" value="F:methyltransferase activity"/>
    <property type="evidence" value="ECO:0007669"/>
    <property type="project" value="UniProtKB-KW"/>
</dbReference>
<dbReference type="Gene3D" id="1.20.120.1630">
    <property type="match status" value="1"/>
</dbReference>
<evidence type="ECO:0000256" key="10">
    <source>
        <dbReference type="ARBA" id="ARBA00023209"/>
    </source>
</evidence>
<accession>D8Q984</accession>
<sequence length="231" mass="25840">MSLAKIPFLVSVIWGINHGLISPNRPLACDRPLSRPLVERYYVPCMEIVRKILCAISLIEVALITNSHLPSSPFASCIPDALMPIGGLQSLRITTPFILGCLLNALGTLIRIHCYRKLGSAFTFELAIRREQALVTDGAYSIVRHPGYTGGYMVVAGWFLAQMSSGCWAREYPEKTASLSATALWLGLLFPLLVGTFLRIDAEEMMLKGRFGKEWEEWAKRVPYKLVPRVW</sequence>
<reference evidence="13 14" key="1">
    <citation type="journal article" date="2010" name="Nat. Biotechnol.">
        <title>Genome sequence of the model mushroom Schizophyllum commune.</title>
        <authorList>
            <person name="Ohm R.A."/>
            <person name="de Jong J.F."/>
            <person name="Lugones L.G."/>
            <person name="Aerts A."/>
            <person name="Kothe E."/>
            <person name="Stajich J.E."/>
            <person name="de Vries R.P."/>
            <person name="Record E."/>
            <person name="Levasseur A."/>
            <person name="Baker S.E."/>
            <person name="Bartholomew K.A."/>
            <person name="Coutinho P.M."/>
            <person name="Erdmann S."/>
            <person name="Fowler T.J."/>
            <person name="Gathman A.C."/>
            <person name="Lombard V."/>
            <person name="Henrissat B."/>
            <person name="Knabe N."/>
            <person name="Kuees U."/>
            <person name="Lilly W.W."/>
            <person name="Lindquist E."/>
            <person name="Lucas S."/>
            <person name="Magnuson J.K."/>
            <person name="Piumi F."/>
            <person name="Raudaskoski M."/>
            <person name="Salamov A."/>
            <person name="Schmutz J."/>
            <person name="Schwarze F.W.M.R."/>
            <person name="vanKuyk P.A."/>
            <person name="Horton J.S."/>
            <person name="Grigoriev I.V."/>
            <person name="Woesten H.A.B."/>
        </authorList>
    </citation>
    <scope>NUCLEOTIDE SEQUENCE [LARGE SCALE GENOMIC DNA]</scope>
    <source>
        <strain evidence="14">H4-8 / FGSC 9210</strain>
    </source>
</reference>
<keyword evidence="4" id="KW-0949">S-adenosyl-L-methionine</keyword>
<evidence type="ECO:0000256" key="2">
    <source>
        <dbReference type="ARBA" id="ARBA00022516"/>
    </source>
</evidence>
<dbReference type="PANTHER" id="PTHR12714:SF9">
    <property type="entry name" value="PROTEIN-S-ISOPRENYLCYSTEINE O-METHYLTRANSFERASE"/>
    <property type="match status" value="1"/>
</dbReference>
<dbReference type="AlphaFoldDB" id="D8Q984"/>
<organism evidence="14">
    <name type="scientific">Schizophyllum commune (strain H4-8 / FGSC 9210)</name>
    <name type="common">Split gill fungus</name>
    <dbReference type="NCBI Taxonomy" id="578458"/>
    <lineage>
        <taxon>Eukaryota</taxon>
        <taxon>Fungi</taxon>
        <taxon>Dikarya</taxon>
        <taxon>Basidiomycota</taxon>
        <taxon>Agaricomycotina</taxon>
        <taxon>Agaricomycetes</taxon>
        <taxon>Agaricomycetidae</taxon>
        <taxon>Agaricales</taxon>
        <taxon>Schizophyllaceae</taxon>
        <taxon>Schizophyllum</taxon>
    </lineage>
</organism>
<evidence type="ECO:0008006" key="15">
    <source>
        <dbReference type="Google" id="ProtNLM"/>
    </source>
</evidence>
<evidence type="ECO:0000313" key="14">
    <source>
        <dbReference type="Proteomes" id="UP000007431"/>
    </source>
</evidence>
<dbReference type="InParanoid" id="D8Q984"/>
<dbReference type="OMA" id="SGIACCV"/>